<comment type="similarity">
    <text evidence="1">Belongs to the short-chain dehydrogenases/reductases (SDR) family.</text>
</comment>
<keyword evidence="2" id="KW-0560">Oxidoreductase</keyword>
<dbReference type="PRINTS" id="PR00081">
    <property type="entry name" value="GDHRDH"/>
</dbReference>
<evidence type="ECO:0000313" key="3">
    <source>
        <dbReference type="EMBL" id="QSE96577.1"/>
    </source>
</evidence>
<dbReference type="Pfam" id="PF13561">
    <property type="entry name" value="adh_short_C2"/>
    <property type="match status" value="1"/>
</dbReference>
<organism evidence="3 4">
    <name type="scientific">Fulvivirga lutea</name>
    <dbReference type="NCBI Taxonomy" id="2810512"/>
    <lineage>
        <taxon>Bacteria</taxon>
        <taxon>Pseudomonadati</taxon>
        <taxon>Bacteroidota</taxon>
        <taxon>Cytophagia</taxon>
        <taxon>Cytophagales</taxon>
        <taxon>Fulvivirgaceae</taxon>
        <taxon>Fulvivirga</taxon>
    </lineage>
</organism>
<dbReference type="Proteomes" id="UP000662783">
    <property type="component" value="Chromosome"/>
</dbReference>
<dbReference type="InterPro" id="IPR002347">
    <property type="entry name" value="SDR_fam"/>
</dbReference>
<dbReference type="InterPro" id="IPR051122">
    <property type="entry name" value="SDR_DHRS6-like"/>
</dbReference>
<evidence type="ECO:0000256" key="1">
    <source>
        <dbReference type="ARBA" id="ARBA00006484"/>
    </source>
</evidence>
<dbReference type="EMBL" id="CP070608">
    <property type="protein sequence ID" value="QSE96577.1"/>
    <property type="molecule type" value="Genomic_DNA"/>
</dbReference>
<name>A0A974WG80_9BACT</name>
<accession>A0A974WG80</accession>
<dbReference type="PANTHER" id="PTHR43477">
    <property type="entry name" value="DIHYDROANTICAPSIN 7-DEHYDROGENASE"/>
    <property type="match status" value="1"/>
</dbReference>
<dbReference type="RefSeq" id="WP_205721091.1">
    <property type="nucleotide sequence ID" value="NZ_CP070608.1"/>
</dbReference>
<keyword evidence="4" id="KW-1185">Reference proteome</keyword>
<dbReference type="SUPFAM" id="SSF51735">
    <property type="entry name" value="NAD(P)-binding Rossmann-fold domains"/>
    <property type="match status" value="1"/>
</dbReference>
<protein>
    <submittedName>
        <fullName evidence="3">SDR family oxidoreductase</fullName>
    </submittedName>
</protein>
<proteinExistence type="inferred from homology"/>
<reference evidence="3" key="1">
    <citation type="submission" date="2021-02" db="EMBL/GenBank/DDBJ databases">
        <title>Fulvivirga sp. S481 isolated from sea water.</title>
        <authorList>
            <person name="Bae S.S."/>
            <person name="Baek K."/>
        </authorList>
    </citation>
    <scope>NUCLEOTIDE SEQUENCE</scope>
    <source>
        <strain evidence="3">S481</strain>
    </source>
</reference>
<dbReference type="GO" id="GO:0016491">
    <property type="term" value="F:oxidoreductase activity"/>
    <property type="evidence" value="ECO:0007669"/>
    <property type="project" value="UniProtKB-KW"/>
</dbReference>
<dbReference type="AlphaFoldDB" id="A0A974WG80"/>
<gene>
    <name evidence="3" type="ORF">JR347_13340</name>
</gene>
<evidence type="ECO:0000313" key="4">
    <source>
        <dbReference type="Proteomes" id="UP000662783"/>
    </source>
</evidence>
<dbReference type="PANTHER" id="PTHR43477:SF1">
    <property type="entry name" value="DIHYDROANTICAPSIN 7-DEHYDROGENASE"/>
    <property type="match status" value="1"/>
</dbReference>
<sequence length="229" mass="24216">MSNILIIGGTKGIGLSLANALAKTNKVTVVSRESSDELASDVNHVKSDVTKEVFEYEGDQLDGLVYCPGSINLKPFNRLSIEDFESDININLLGAVKTIQANLGKLKKSTQASIVLFSTVAVTQGMPFHTSVAAAKGAIEGFGKSLAAELAPSVRVNIIAPSVTDTPLASKILSSSDKKEKSGERHPLKRVGEAEDIANIAEFLLSDKSSWITGQVIGVDGGMSTLRML</sequence>
<dbReference type="Gene3D" id="3.40.50.720">
    <property type="entry name" value="NAD(P)-binding Rossmann-like Domain"/>
    <property type="match status" value="1"/>
</dbReference>
<dbReference type="CDD" id="cd05233">
    <property type="entry name" value="SDR_c"/>
    <property type="match status" value="1"/>
</dbReference>
<dbReference type="KEGG" id="fuv:JR347_13340"/>
<dbReference type="InterPro" id="IPR036291">
    <property type="entry name" value="NAD(P)-bd_dom_sf"/>
</dbReference>
<evidence type="ECO:0000256" key="2">
    <source>
        <dbReference type="ARBA" id="ARBA00023002"/>
    </source>
</evidence>